<dbReference type="RefSeq" id="WP_062418468.1">
    <property type="nucleotide sequence ID" value="NZ_DF967974.1"/>
</dbReference>
<dbReference type="OrthoDB" id="9897780at2"/>
<name>A0A0P6XR91_9CHLR</name>
<organism evidence="1 2">
    <name type="scientific">Levilinea saccharolytica</name>
    <dbReference type="NCBI Taxonomy" id="229921"/>
    <lineage>
        <taxon>Bacteria</taxon>
        <taxon>Bacillati</taxon>
        <taxon>Chloroflexota</taxon>
        <taxon>Anaerolineae</taxon>
        <taxon>Anaerolineales</taxon>
        <taxon>Anaerolineaceae</taxon>
        <taxon>Levilinea</taxon>
    </lineage>
</organism>
<accession>A0A0P6XR91</accession>
<sequence length="187" mass="21508">MQNHLTVYSPYTGQLQQHHFFQNQTNDCGPCVIATINNALQTRPFHFYTLSQALNRYTSKRLPPDRLANSATFPWGMVRILRQLGFSASWRLWAKPKDLQRVSTPGLILVTITGQWSPLWAHYMLLVALDPHRGPGFINPALPQPEIDWRPQAQFFKEWNAFGRQLVEIRVNSRAYTDKSNSSVTGQ</sequence>
<evidence type="ECO:0008006" key="3">
    <source>
        <dbReference type="Google" id="ProtNLM"/>
    </source>
</evidence>
<dbReference type="EMBL" id="LGCM01000027">
    <property type="protein sequence ID" value="KPL84997.1"/>
    <property type="molecule type" value="Genomic_DNA"/>
</dbReference>
<evidence type="ECO:0000313" key="2">
    <source>
        <dbReference type="Proteomes" id="UP000050501"/>
    </source>
</evidence>
<proteinExistence type="predicted"/>
<gene>
    <name evidence="1" type="ORF">ADN01_06345</name>
</gene>
<comment type="caution">
    <text evidence="1">The sequence shown here is derived from an EMBL/GenBank/DDBJ whole genome shotgun (WGS) entry which is preliminary data.</text>
</comment>
<dbReference type="Proteomes" id="UP000050501">
    <property type="component" value="Unassembled WGS sequence"/>
</dbReference>
<protein>
    <recommendedName>
        <fullName evidence="3">Peptidase C39 domain-containing protein</fullName>
    </recommendedName>
</protein>
<dbReference type="AlphaFoldDB" id="A0A0P6XR91"/>
<reference evidence="1 2" key="1">
    <citation type="submission" date="2015-07" db="EMBL/GenBank/DDBJ databases">
        <title>Genome sequence of Levilinea saccharolytica DSM 16555.</title>
        <authorList>
            <person name="Hemp J."/>
            <person name="Ward L.M."/>
            <person name="Pace L.A."/>
            <person name="Fischer W.W."/>
        </authorList>
    </citation>
    <scope>NUCLEOTIDE SEQUENCE [LARGE SCALE GENOMIC DNA]</scope>
    <source>
        <strain evidence="1 2">KIBI-1</strain>
    </source>
</reference>
<evidence type="ECO:0000313" key="1">
    <source>
        <dbReference type="EMBL" id="KPL84997.1"/>
    </source>
</evidence>
<keyword evidence="2" id="KW-1185">Reference proteome</keyword>